<dbReference type="EMBL" id="CAMXCT030003735">
    <property type="protein sequence ID" value="CAL4793278.1"/>
    <property type="molecule type" value="Genomic_DNA"/>
</dbReference>
<dbReference type="Proteomes" id="UP001152797">
    <property type="component" value="Unassembled WGS sequence"/>
</dbReference>
<dbReference type="EMBL" id="CAMXCT020003735">
    <property type="protein sequence ID" value="CAL1159341.1"/>
    <property type="molecule type" value="Genomic_DNA"/>
</dbReference>
<keyword evidence="1" id="KW-0106">Calcium</keyword>
<accession>A0A9P1GCR2</accession>
<dbReference type="InterPro" id="IPR011992">
    <property type="entry name" value="EF-hand-dom_pair"/>
</dbReference>
<evidence type="ECO:0000313" key="3">
    <source>
        <dbReference type="EMBL" id="CAI4005966.1"/>
    </source>
</evidence>
<evidence type="ECO:0000256" key="1">
    <source>
        <dbReference type="ARBA" id="ARBA00022837"/>
    </source>
</evidence>
<dbReference type="PROSITE" id="PS50222">
    <property type="entry name" value="EF_HAND_2"/>
    <property type="match status" value="1"/>
</dbReference>
<dbReference type="AlphaFoldDB" id="A0A9P1GCR2"/>
<dbReference type="GO" id="GO:0005509">
    <property type="term" value="F:calcium ion binding"/>
    <property type="evidence" value="ECO:0007669"/>
    <property type="project" value="InterPro"/>
</dbReference>
<reference evidence="3" key="1">
    <citation type="submission" date="2022-10" db="EMBL/GenBank/DDBJ databases">
        <authorList>
            <person name="Chen Y."/>
            <person name="Dougan E. K."/>
            <person name="Chan C."/>
            <person name="Rhodes N."/>
            <person name="Thang M."/>
        </authorList>
    </citation>
    <scope>NUCLEOTIDE SEQUENCE</scope>
</reference>
<name>A0A9P1GCR2_9DINO</name>
<gene>
    <name evidence="3" type="ORF">C1SCF055_LOCUS31650</name>
</gene>
<proteinExistence type="predicted"/>
<comment type="caution">
    <text evidence="3">The sequence shown here is derived from an EMBL/GenBank/DDBJ whole genome shotgun (WGS) entry which is preliminary data.</text>
</comment>
<dbReference type="SUPFAM" id="SSF47473">
    <property type="entry name" value="EF-hand"/>
    <property type="match status" value="1"/>
</dbReference>
<dbReference type="Gene3D" id="1.10.238.10">
    <property type="entry name" value="EF-hand"/>
    <property type="match status" value="1"/>
</dbReference>
<evidence type="ECO:0000259" key="2">
    <source>
        <dbReference type="PROSITE" id="PS50222"/>
    </source>
</evidence>
<keyword evidence="5" id="KW-1185">Reference proteome</keyword>
<organism evidence="3">
    <name type="scientific">Cladocopium goreaui</name>
    <dbReference type="NCBI Taxonomy" id="2562237"/>
    <lineage>
        <taxon>Eukaryota</taxon>
        <taxon>Sar</taxon>
        <taxon>Alveolata</taxon>
        <taxon>Dinophyceae</taxon>
        <taxon>Suessiales</taxon>
        <taxon>Symbiodiniaceae</taxon>
        <taxon>Cladocopium</taxon>
    </lineage>
</organism>
<dbReference type="PROSITE" id="PS00018">
    <property type="entry name" value="EF_HAND_1"/>
    <property type="match status" value="1"/>
</dbReference>
<dbReference type="EMBL" id="CAMXCT010003735">
    <property type="protein sequence ID" value="CAI4005966.1"/>
    <property type="molecule type" value="Genomic_DNA"/>
</dbReference>
<evidence type="ECO:0000313" key="5">
    <source>
        <dbReference type="Proteomes" id="UP001152797"/>
    </source>
</evidence>
<protein>
    <recommendedName>
        <fullName evidence="2">EF-hand domain-containing protein</fullName>
    </recommendedName>
</protein>
<dbReference type="OrthoDB" id="191686at2759"/>
<reference evidence="4" key="2">
    <citation type="submission" date="2024-04" db="EMBL/GenBank/DDBJ databases">
        <authorList>
            <person name="Chen Y."/>
            <person name="Shah S."/>
            <person name="Dougan E. K."/>
            <person name="Thang M."/>
            <person name="Chan C."/>
        </authorList>
    </citation>
    <scope>NUCLEOTIDE SEQUENCE [LARGE SCALE GENOMIC DNA]</scope>
</reference>
<dbReference type="InterPro" id="IPR018247">
    <property type="entry name" value="EF_Hand_1_Ca_BS"/>
</dbReference>
<sequence>MGSVPFCDCAQACSEQARAKKKHLETERLQAARTLFELTDLNGDGLISVEEFALMGLLQTKVHKERAMTVEEEEQIKNIFVQRFGRDINADLRPIAYAEYKDYILWFVNSMDPGDMQAQSLIWDGMVVEATTARQMATENSSLYVAPMLPSLLTSLGQNCPSPKLVLSRI</sequence>
<dbReference type="InterPro" id="IPR002048">
    <property type="entry name" value="EF_hand_dom"/>
</dbReference>
<feature type="domain" description="EF-hand" evidence="2">
    <location>
        <begin position="27"/>
        <end position="62"/>
    </location>
</feature>
<evidence type="ECO:0000313" key="4">
    <source>
        <dbReference type="EMBL" id="CAL1159341.1"/>
    </source>
</evidence>